<evidence type="ECO:0000313" key="7">
    <source>
        <dbReference type="EMBL" id="CAI4214888.1"/>
    </source>
</evidence>
<evidence type="ECO:0000259" key="6">
    <source>
        <dbReference type="Pfam" id="PF23280"/>
    </source>
</evidence>
<dbReference type="Gene3D" id="1.25.10.10">
    <property type="entry name" value="Leucine-rich Repeat Variant"/>
    <property type="match status" value="1"/>
</dbReference>
<dbReference type="GO" id="GO:0005829">
    <property type="term" value="C:cytosol"/>
    <property type="evidence" value="ECO:0007669"/>
    <property type="project" value="UniProtKB-UniRule"/>
</dbReference>
<dbReference type="PANTHER" id="PTHR12389">
    <property type="entry name" value="ZINC FINGER PROTEIN 294"/>
    <property type="match status" value="1"/>
</dbReference>
<feature type="compositionally biased region" description="Basic and acidic residues" evidence="2">
    <location>
        <begin position="62"/>
        <end position="81"/>
    </location>
</feature>
<dbReference type="PANTHER" id="PTHR12389:SF0">
    <property type="entry name" value="E3 UBIQUITIN-PROTEIN LIGASE LISTERIN"/>
    <property type="match status" value="1"/>
</dbReference>
<comment type="subunit">
    <text evidence="1">Component of the ribosome quality control complex (RQC).</text>
</comment>
<evidence type="ECO:0000259" key="3">
    <source>
        <dbReference type="Pfam" id="PF22958"/>
    </source>
</evidence>
<feature type="region of interest" description="Disordered" evidence="2">
    <location>
        <begin position="61"/>
        <end position="89"/>
    </location>
</feature>
<dbReference type="Proteomes" id="UP000838763">
    <property type="component" value="Unassembled WGS sequence"/>
</dbReference>
<dbReference type="InterPro" id="IPR054478">
    <property type="entry name" value="LTN1_UBC"/>
</dbReference>
<organism evidence="7 8">
    <name type="scientific">Parascedosporium putredinis</name>
    <dbReference type="NCBI Taxonomy" id="1442378"/>
    <lineage>
        <taxon>Eukaryota</taxon>
        <taxon>Fungi</taxon>
        <taxon>Dikarya</taxon>
        <taxon>Ascomycota</taxon>
        <taxon>Pezizomycotina</taxon>
        <taxon>Sordariomycetes</taxon>
        <taxon>Hypocreomycetidae</taxon>
        <taxon>Microascales</taxon>
        <taxon>Microascaceae</taxon>
        <taxon>Parascedosporium</taxon>
    </lineage>
</organism>
<comment type="function">
    <text evidence="1">E3 ubiquitin-protein ligase. Component of the ribosome quality control complex (RQC), a ribosome-associated complex that mediates ubiquitination and extraction of incompletely synthesized nascent chains for proteasomal degradation.</text>
</comment>
<dbReference type="Pfam" id="PF22958">
    <property type="entry name" value="Ltn1_1st"/>
    <property type="match status" value="1"/>
</dbReference>
<comment type="caution">
    <text evidence="7">The sequence shown here is derived from an EMBL/GenBank/DDBJ whole genome shotgun (WGS) entry which is preliminary data.</text>
</comment>
<dbReference type="EMBL" id="CALLCH030000012">
    <property type="protein sequence ID" value="CAI4214888.1"/>
    <property type="molecule type" value="Genomic_DNA"/>
</dbReference>
<keyword evidence="1" id="KW-0479">Metal-binding</keyword>
<sequence>MCGGLKAPRYQRPAESTFRLADAVISGPILSSAGSSLLDEVDVGIARLNILSPSLEANNLAHDSEAKDGPRRGADKHDDFKTVGNHTTDPVVPVQSAELEVLMKVQRDLSVTRLEQFWGPQRFEARDEAWSDGPPEAENTALECVDLRTCKPLLISISDAQAVVSYKNLLKKDSVTKARALEELLSYVKVYPAASIDNSRRVRELAQSLQYEFMKAGRKRMERQIPKIVGPWLAGLYDRDRLVARVANDGLSSFLNSPEKVAMFWNKCQQQILQFALGAIRETKDSLSDERSTTPEDAEAKYFRVLGAALSLVLGLLQKLGPDDTLKFQDSYAEFLNEDVVWKCINAGDSSVRKSACQLLQVCLQQKKAILEDKMARLKKVLISEGLKANHTGSAAAFTKALSSFTEAFPAVWESSTGDKKTPVSRLNHFVEKGSQGSEAKYWEHLQALLQRIPAQLISLDAAISLAKSMRSGISSREEPRSNAALAWGCYLQTSRTFMSRFPIVSDQVTFAKDALFPLVEHYLHPAATGASVWTIPASSAPIIVEGCYAITTESAPAAVSSAAEERWMQLGQDFCSRITNSLPEVSREFQKSQDLIAEEGRRWFSLIGQIQKTKTKSSPSSTETALDSAAVEIFSCCVDVLSKRNLKPFGAAKTIYYLGDLTAYLESNKSVSDKLYTFLLHIGKEQLDLVLRSQARLDLLASVQLYTKAPSLQQKYESLWDIWSSQLLQISPSSVASPSLAVLIANEKAASFSRRKDEVQKYIIGTTLQSLGNTADNFHLLESSLRYGALTLGSVKAIAVGILEHLHTGDSGLEKALSGLDILSRQGASLLSEDDDLYLSLVTQLLSLAETPESTVSSKARELHQLLDRQKDGKKPTSSIVRINLDGADHQSLEIDTVVQLAARDLSSNPQNLPELLPKPEIWRDDLIKLTLGGVNPSLSITSLLGGAQFLVKASSAEQASPAARDRNGYSASARMGLYLLKLLEDGVELESLPTATALELILLLLVTVEIGSEQLTMMEPDGLFELMSPAVQTIVDKFVSSTRKWLNTLISESAGWKEREAGGASVPLIFGILQALLDRSKGNSPVSFYHAKAAAEIFQAFTEEHGPPDNFGNLLEATYPSKETPSSIFPVVALLRGVGQSMSSPDELSTICNRLVSDVAGAKPTSEKALASLVLLTCCLAFYEEGEVPVQMNRLVFAAKNVTGWFEAEGPVDPFFAAESCRLLTRLLPELASVYGSHWENTLEYCTRIWATAGEYPLDVSLSAIHASLKLYSTLEALPEPNDDLEDSLKESAEIKAKSLLDLLKLPREYSSQPLSIVDSFLCRQVVKIPMRFVKDLSELYGLLACESRDIQTAIFTLLHRALPKLQEQLSVDVLLDKESANIPDEMISLLLEPPTLEKYPDDVFTASLAVRNDYTEDIKAGNYMSPLLDFIFDVLGHSAAHPISLDKQGLTSEHIRAYDIKTADSESDERDMQWLLVHIYYLCLKYTPELFRVWFINCRSKQTRIAVEGWMTKYYSPLIVLDALDDVARWAEAQEAPSDDEKELLVKVSRTAREVTAGYEVDEDMAAITIKVPPNYPIEGITVIGTSRVVVNEKKWQSWVRTTQGVITFSNGSIIDGLMTFRRNIVGALKGQTECAICYAIISTDKKMPDKRFKGAKAVSLRRDTVGERW</sequence>
<reference evidence="7" key="1">
    <citation type="submission" date="2022-11" db="EMBL/GenBank/DDBJ databases">
        <authorList>
            <person name="Scott C."/>
            <person name="Bruce N."/>
        </authorList>
    </citation>
    <scope>NUCLEOTIDE SEQUENCE</scope>
</reference>
<keyword evidence="1" id="KW-0833">Ubl conjugation pathway</keyword>
<keyword evidence="1" id="KW-0862">Zinc</keyword>
<dbReference type="InterPro" id="IPR057030">
    <property type="entry name" value="TPR_Rkr-1"/>
</dbReference>
<accession>A0A9P1H2N1</accession>
<evidence type="ECO:0000256" key="1">
    <source>
        <dbReference type="RuleBase" id="RU367090"/>
    </source>
</evidence>
<dbReference type="InterPro" id="IPR011989">
    <property type="entry name" value="ARM-like"/>
</dbReference>
<dbReference type="GO" id="GO:1990116">
    <property type="term" value="P:ribosome-associated ubiquitin-dependent protein catabolic process"/>
    <property type="evidence" value="ECO:0007669"/>
    <property type="project" value="UniProtKB-UniRule"/>
</dbReference>
<evidence type="ECO:0000259" key="4">
    <source>
        <dbReference type="Pfam" id="PF22999"/>
    </source>
</evidence>
<dbReference type="InterPro" id="IPR054476">
    <property type="entry name" value="Ltn1_N"/>
</dbReference>
<dbReference type="InterPro" id="IPR016024">
    <property type="entry name" value="ARM-type_fold"/>
</dbReference>
<dbReference type="Pfam" id="PF23009">
    <property type="entry name" value="UBC_like"/>
    <property type="match status" value="1"/>
</dbReference>
<feature type="domain" description="E3 ubiquitin-protein ligase listerin ubiquitin conjugating" evidence="5">
    <location>
        <begin position="1548"/>
        <end position="1628"/>
    </location>
</feature>
<comment type="catalytic activity">
    <reaction evidence="1">
        <text>S-ubiquitinyl-[E2 ubiquitin-conjugating enzyme]-L-cysteine + [acceptor protein]-L-lysine = [E2 ubiquitin-conjugating enzyme]-L-cysteine + N(6)-ubiquitinyl-[acceptor protein]-L-lysine.</text>
        <dbReference type="EC" id="2.3.2.27"/>
    </reaction>
</comment>
<dbReference type="EC" id="2.3.2.27" evidence="1"/>
<dbReference type="OrthoDB" id="6108at2759"/>
<protein>
    <recommendedName>
        <fullName evidence="1">E3 ubiquitin-protein ligase listerin</fullName>
        <ecNumber evidence="1">2.3.2.27</ecNumber>
    </recommendedName>
    <alternativeName>
        <fullName evidence="1">RING-type E3 ubiquitin transferase listerin</fullName>
    </alternativeName>
</protein>
<keyword evidence="8" id="KW-1185">Reference proteome</keyword>
<evidence type="ECO:0000259" key="5">
    <source>
        <dbReference type="Pfam" id="PF23009"/>
    </source>
</evidence>
<gene>
    <name evidence="7" type="ORF">PPNO1_LOCUS4615</name>
</gene>
<dbReference type="InterPro" id="IPR039795">
    <property type="entry name" value="LTN1/Rkr1"/>
</dbReference>
<dbReference type="GO" id="GO:0061630">
    <property type="term" value="F:ubiquitin protein ligase activity"/>
    <property type="evidence" value="ECO:0007669"/>
    <property type="project" value="UniProtKB-UniRule"/>
</dbReference>
<evidence type="ECO:0000256" key="2">
    <source>
        <dbReference type="SAM" id="MobiDB-lite"/>
    </source>
</evidence>
<dbReference type="Pfam" id="PF22999">
    <property type="entry name" value="LTN1_E3_ligase_6th"/>
    <property type="match status" value="1"/>
</dbReference>
<dbReference type="Pfam" id="PF23280">
    <property type="entry name" value="TPR_26"/>
    <property type="match status" value="1"/>
</dbReference>
<feature type="domain" description="E3 ubiquitin-protein ligase listerin N-terminal" evidence="3">
    <location>
        <begin position="158"/>
        <end position="453"/>
    </location>
</feature>
<comment type="pathway">
    <text evidence="1">Protein modification; protein ubiquitination.</text>
</comment>
<dbReference type="SUPFAM" id="SSF48371">
    <property type="entry name" value="ARM repeat"/>
    <property type="match status" value="1"/>
</dbReference>
<keyword evidence="1" id="KW-0863">Zinc-finger</keyword>
<name>A0A9P1H2N1_9PEZI</name>
<dbReference type="GO" id="GO:1990112">
    <property type="term" value="C:RQC complex"/>
    <property type="evidence" value="ECO:0007669"/>
    <property type="project" value="UniProtKB-UniRule"/>
</dbReference>
<proteinExistence type="inferred from homology"/>
<comment type="similarity">
    <text evidence="1">Belongs to the LTN1 family.</text>
</comment>
<keyword evidence="1" id="KW-0808">Transferase</keyword>
<dbReference type="GO" id="GO:0008270">
    <property type="term" value="F:zinc ion binding"/>
    <property type="evidence" value="ECO:0007669"/>
    <property type="project" value="UniProtKB-KW"/>
</dbReference>
<dbReference type="GO" id="GO:0043023">
    <property type="term" value="F:ribosomal large subunit binding"/>
    <property type="evidence" value="ECO:0007669"/>
    <property type="project" value="TreeGrafter"/>
</dbReference>
<feature type="domain" description="E3 ubiquitin-protein ligase listerin HEAT repeat region" evidence="4">
    <location>
        <begin position="1408"/>
        <end position="1530"/>
    </location>
</feature>
<dbReference type="GO" id="GO:0072344">
    <property type="term" value="P:rescue of stalled ribosome"/>
    <property type="evidence" value="ECO:0007669"/>
    <property type="project" value="UniProtKB-UniRule"/>
</dbReference>
<evidence type="ECO:0000313" key="8">
    <source>
        <dbReference type="Proteomes" id="UP000838763"/>
    </source>
</evidence>
<feature type="domain" description="E3 ubiquitin-protein ligase listerin tetratricopeptide repeats region" evidence="6">
    <location>
        <begin position="705"/>
        <end position="872"/>
    </location>
</feature>
<dbReference type="InterPro" id="IPR054477">
    <property type="entry name" value="LTN1_E3_ligase_6th"/>
</dbReference>